<dbReference type="InterPro" id="IPR023827">
    <property type="entry name" value="Peptidase_S8_Asp-AS"/>
</dbReference>
<dbReference type="RefSeq" id="WP_077279681.1">
    <property type="nucleotide sequence ID" value="NZ_MVBK01000088.1"/>
</dbReference>
<proteinExistence type="inferred from homology"/>
<organism evidence="10 11">
    <name type="scientific">Thioalkalivibrio denitrificans</name>
    <dbReference type="NCBI Taxonomy" id="108003"/>
    <lineage>
        <taxon>Bacteria</taxon>
        <taxon>Pseudomonadati</taxon>
        <taxon>Pseudomonadota</taxon>
        <taxon>Gammaproteobacteria</taxon>
        <taxon>Chromatiales</taxon>
        <taxon>Ectothiorhodospiraceae</taxon>
        <taxon>Thioalkalivibrio</taxon>
    </lineage>
</organism>
<name>A0A1V3NDJ0_9GAMM</name>
<dbReference type="PROSITE" id="PS00138">
    <property type="entry name" value="SUBTILASE_SER"/>
    <property type="match status" value="1"/>
</dbReference>
<dbReference type="PROSITE" id="PS51892">
    <property type="entry name" value="SUBTILASE"/>
    <property type="match status" value="1"/>
</dbReference>
<dbReference type="GO" id="GO:0006508">
    <property type="term" value="P:proteolysis"/>
    <property type="evidence" value="ECO:0007669"/>
    <property type="project" value="UniProtKB-KW"/>
</dbReference>
<feature type="active site" description="Charge relay system" evidence="5">
    <location>
        <position position="344"/>
    </location>
</feature>
<keyword evidence="11" id="KW-1185">Reference proteome</keyword>
<evidence type="ECO:0000256" key="1">
    <source>
        <dbReference type="ARBA" id="ARBA00011073"/>
    </source>
</evidence>
<evidence type="ECO:0000313" key="11">
    <source>
        <dbReference type="Proteomes" id="UP000189462"/>
    </source>
</evidence>
<keyword evidence="4 5" id="KW-0720">Serine protease</keyword>
<dbReference type="PRINTS" id="PR00723">
    <property type="entry name" value="SUBTILISIN"/>
</dbReference>
<feature type="domain" description="Peptidase S8/S53" evidence="8">
    <location>
        <begin position="151"/>
        <end position="392"/>
    </location>
</feature>
<dbReference type="GO" id="GO:0004252">
    <property type="term" value="F:serine-type endopeptidase activity"/>
    <property type="evidence" value="ECO:0007669"/>
    <property type="project" value="UniProtKB-UniRule"/>
</dbReference>
<evidence type="ECO:0000256" key="7">
    <source>
        <dbReference type="SAM" id="MobiDB-lite"/>
    </source>
</evidence>
<keyword evidence="2 5" id="KW-0645">Protease</keyword>
<dbReference type="Proteomes" id="UP000189462">
    <property type="component" value="Unassembled WGS sequence"/>
</dbReference>
<sequence>MRTPSQSGSYVRLPRTWALWWIAAALVLLIALPGTGNAQAGPPVSGQWVPGQVLVKPKAGLPDAQLDRILRQHQGRAVGRINAINVRIVSVPPQAEDAVVRALSRNPHISFAEKNHLVPLSETIPNDPRFGDAWHLQRISAPGAWGRTKARGIVVAVLDTGVEASHPDLADKLLRGYNAVDGSSDTSPVHSHGTRVAGAVAAATDNATGVAAVAWGASILPVRVSNRSDGVASLSDIARGLTWSADNGAHVANISYSVTNSLTVSNAAQYMRSKGGVVMVSAGNSGSDPGFSDNPYMVTVSATTSSDSLASWSSYGQYVNLSAPGASILTTSTGGGYATASGTSFSSPVAAGVAALVMGANSSLKPADVEQILFETADDLGAPGWDPYYGWGRVNADRAAARAVASRSTDTQAPVVNITSPSEGATVSGIVSVDVSATDNVGVSYVDLFVNGSRVGRELTEPYQFAWDASKESEGTARIRAEAYDAAGNRGVHSIDVTVRHESTDDGSSDDSAADTEPPVVRILQPSDGSTVSGTTRLEASATDNVGVVRMEIAVNGRTMCASDRGHVSCNWNTRRESAGDYSITATARDAAGNSGSASVTVRIGSGDDDGGSGGGGPPPGRGWNR</sequence>
<dbReference type="OrthoDB" id="9790784at2"/>
<dbReference type="InterPro" id="IPR022398">
    <property type="entry name" value="Peptidase_S8_His-AS"/>
</dbReference>
<dbReference type="InterPro" id="IPR023828">
    <property type="entry name" value="Peptidase_S8_Ser-AS"/>
</dbReference>
<dbReference type="STRING" id="108003.B1C78_13460"/>
<dbReference type="InterPro" id="IPR000209">
    <property type="entry name" value="Peptidase_S8/S53_dom"/>
</dbReference>
<accession>A0A1V3NDJ0</accession>
<evidence type="ECO:0000259" key="8">
    <source>
        <dbReference type="Pfam" id="PF00082"/>
    </source>
</evidence>
<dbReference type="InterPro" id="IPR050131">
    <property type="entry name" value="Peptidase_S8_subtilisin-like"/>
</dbReference>
<dbReference type="InterPro" id="IPR054399">
    <property type="entry name" value="Fervidolysin-like_N_prodom"/>
</dbReference>
<dbReference type="InterPro" id="IPR015500">
    <property type="entry name" value="Peptidase_S8_subtilisin-rel"/>
</dbReference>
<dbReference type="InterPro" id="IPR036852">
    <property type="entry name" value="Peptidase_S8/S53_dom_sf"/>
</dbReference>
<evidence type="ECO:0000256" key="2">
    <source>
        <dbReference type="ARBA" id="ARBA00022670"/>
    </source>
</evidence>
<dbReference type="InterPro" id="IPR017315">
    <property type="entry name" value="Pep_S8A_subtilisin_pbac-2"/>
</dbReference>
<dbReference type="PROSITE" id="PS00136">
    <property type="entry name" value="SUBTILASE_ASP"/>
    <property type="match status" value="1"/>
</dbReference>
<gene>
    <name evidence="10" type="ORF">B1C78_13460</name>
</gene>
<dbReference type="EMBL" id="MVBK01000088">
    <property type="protein sequence ID" value="OOG22856.1"/>
    <property type="molecule type" value="Genomic_DNA"/>
</dbReference>
<evidence type="ECO:0000259" key="9">
    <source>
        <dbReference type="Pfam" id="PF22148"/>
    </source>
</evidence>
<dbReference type="PIRSF" id="PIRSF037901">
    <property type="entry name" value="Subtilisin_rel_Nmul_A1891"/>
    <property type="match status" value="1"/>
</dbReference>
<comment type="similarity">
    <text evidence="1 5 6">Belongs to the peptidase S8 family.</text>
</comment>
<evidence type="ECO:0000256" key="4">
    <source>
        <dbReference type="ARBA" id="ARBA00022825"/>
    </source>
</evidence>
<feature type="active site" description="Charge relay system" evidence="5">
    <location>
        <position position="159"/>
    </location>
</feature>
<dbReference type="AlphaFoldDB" id="A0A1V3NDJ0"/>
<evidence type="ECO:0000313" key="10">
    <source>
        <dbReference type="EMBL" id="OOG22856.1"/>
    </source>
</evidence>
<dbReference type="PANTHER" id="PTHR43806:SF11">
    <property type="entry name" value="CEREVISIN-RELATED"/>
    <property type="match status" value="1"/>
</dbReference>
<dbReference type="Pfam" id="PF00082">
    <property type="entry name" value="Peptidase_S8"/>
    <property type="match status" value="1"/>
</dbReference>
<feature type="compositionally biased region" description="Pro residues" evidence="7">
    <location>
        <begin position="617"/>
        <end position="626"/>
    </location>
</feature>
<dbReference type="Gene3D" id="2.60.40.10">
    <property type="entry name" value="Immunoglobulins"/>
    <property type="match status" value="2"/>
</dbReference>
<evidence type="ECO:0000256" key="6">
    <source>
        <dbReference type="RuleBase" id="RU003355"/>
    </source>
</evidence>
<protein>
    <submittedName>
        <fullName evidence="10">Peptidase S8</fullName>
    </submittedName>
</protein>
<dbReference type="PROSITE" id="PS00137">
    <property type="entry name" value="SUBTILASE_HIS"/>
    <property type="match status" value="1"/>
</dbReference>
<reference evidence="10 11" key="1">
    <citation type="submission" date="2017-02" db="EMBL/GenBank/DDBJ databases">
        <title>Genomic diversity within the haloalkaliphilic genus Thioalkalivibrio.</title>
        <authorList>
            <person name="Ahn A.-C."/>
            <person name="Meier-Kolthoff J."/>
            <person name="Overmars L."/>
            <person name="Richter M."/>
            <person name="Woyke T."/>
            <person name="Sorokin D.Y."/>
            <person name="Muyzer G."/>
        </authorList>
    </citation>
    <scope>NUCLEOTIDE SEQUENCE [LARGE SCALE GENOMIC DNA]</scope>
    <source>
        <strain evidence="10 11">ALJD</strain>
    </source>
</reference>
<dbReference type="Pfam" id="PF22148">
    <property type="entry name" value="Fervidolysin_NPro-like"/>
    <property type="match status" value="1"/>
</dbReference>
<dbReference type="Pfam" id="PF17957">
    <property type="entry name" value="Big_7"/>
    <property type="match status" value="2"/>
</dbReference>
<evidence type="ECO:0000256" key="3">
    <source>
        <dbReference type="ARBA" id="ARBA00022801"/>
    </source>
</evidence>
<keyword evidence="3 5" id="KW-0378">Hydrolase</keyword>
<dbReference type="SUPFAM" id="SSF52743">
    <property type="entry name" value="Subtilisin-like"/>
    <property type="match status" value="1"/>
</dbReference>
<comment type="caution">
    <text evidence="10">The sequence shown here is derived from an EMBL/GenBank/DDBJ whole genome shotgun (WGS) entry which is preliminary data.</text>
</comment>
<dbReference type="Gene3D" id="3.40.50.200">
    <property type="entry name" value="Peptidase S8/S53 domain"/>
    <property type="match status" value="1"/>
</dbReference>
<evidence type="ECO:0000256" key="5">
    <source>
        <dbReference type="PROSITE-ProRule" id="PRU01240"/>
    </source>
</evidence>
<feature type="domain" description="Fervidolysin-like N-terminal prodomain" evidence="9">
    <location>
        <begin position="43"/>
        <end position="115"/>
    </location>
</feature>
<dbReference type="PANTHER" id="PTHR43806">
    <property type="entry name" value="PEPTIDASE S8"/>
    <property type="match status" value="1"/>
</dbReference>
<feature type="active site" description="Charge relay system" evidence="5">
    <location>
        <position position="192"/>
    </location>
</feature>
<feature type="region of interest" description="Disordered" evidence="7">
    <location>
        <begin position="589"/>
        <end position="626"/>
    </location>
</feature>
<dbReference type="InterPro" id="IPR013783">
    <property type="entry name" value="Ig-like_fold"/>
</dbReference>